<reference evidence="1 2" key="1">
    <citation type="journal article" date="2020" name="Appl. Environ. Microbiol.">
        <title>Genomic Characteristics of a Novel Species of Ammonia-Oxidizing Archaea from the Jiulong River Estuary.</title>
        <authorList>
            <person name="Zou D."/>
            <person name="Wan R."/>
            <person name="Han L."/>
            <person name="Xu M.N."/>
            <person name="Liu Y."/>
            <person name="Liu H."/>
            <person name="Kao S.J."/>
            <person name="Li M."/>
        </authorList>
    </citation>
    <scope>NUCLEOTIDE SEQUENCE [LARGE SCALE GENOMIC DNA]</scope>
    <source>
        <strain evidence="1">W1bin1</strain>
    </source>
</reference>
<protein>
    <submittedName>
        <fullName evidence="1">Uncharacterized protein</fullName>
    </submittedName>
</protein>
<accession>A0AC60VYZ5</accession>
<evidence type="ECO:0000313" key="1">
    <source>
        <dbReference type="EMBL" id="MBA4452436.1"/>
    </source>
</evidence>
<name>A0AC60VYZ5_9ARCH</name>
<evidence type="ECO:0000313" key="2">
    <source>
        <dbReference type="Proteomes" id="UP000559653"/>
    </source>
</evidence>
<proteinExistence type="predicted"/>
<gene>
    <name evidence="1" type="ORF">H2B03_04595</name>
</gene>
<dbReference type="Proteomes" id="UP000559653">
    <property type="component" value="Unassembled WGS sequence"/>
</dbReference>
<sequence>MDSPNWSLSVKEEIDLNLNKNKEKKKIRIKENIIQIDNYHFDKIKKIGITVPFFKKETTMIFEGMVMDSYAHTHVTTRAKNYLEIFNSLMDWKNRLFPNS</sequence>
<organism evidence="1 2">
    <name type="scientific">Candidatus Nitrosomaritimum aestuariumsis</name>
    <dbReference type="NCBI Taxonomy" id="3342354"/>
    <lineage>
        <taxon>Archaea</taxon>
        <taxon>Nitrososphaerota</taxon>
        <taxon>Nitrososphaeria</taxon>
        <taxon>Nitrosopumilales</taxon>
        <taxon>Nitrosopumilaceae</taxon>
        <taxon>Candidatus Nitrosomaritimum</taxon>
    </lineage>
</organism>
<dbReference type="EMBL" id="JACEMZ010000023">
    <property type="protein sequence ID" value="MBA4452436.1"/>
    <property type="molecule type" value="Genomic_DNA"/>
</dbReference>
<comment type="caution">
    <text evidence="1">The sequence shown here is derived from an EMBL/GenBank/DDBJ whole genome shotgun (WGS) entry which is preliminary data.</text>
</comment>